<keyword evidence="9" id="KW-0325">Glycoprotein</keyword>
<dbReference type="InterPro" id="IPR013233">
    <property type="entry name" value="PIG-X/PBN1"/>
</dbReference>
<evidence type="ECO:0000256" key="10">
    <source>
        <dbReference type="RuleBase" id="RU366056"/>
    </source>
</evidence>
<evidence type="ECO:0000256" key="5">
    <source>
        <dbReference type="ARBA" id="ARBA00022692"/>
    </source>
</evidence>
<keyword evidence="4 10" id="KW-0337">GPI-anchor biosynthesis</keyword>
<evidence type="ECO:0000313" key="12">
    <source>
        <dbReference type="Proteomes" id="UP001054945"/>
    </source>
</evidence>
<keyword evidence="8" id="KW-0472">Membrane</keyword>
<dbReference type="AlphaFoldDB" id="A0AAV4WPS9"/>
<reference evidence="11 12" key="1">
    <citation type="submission" date="2021-06" db="EMBL/GenBank/DDBJ databases">
        <title>Caerostris extrusa draft genome.</title>
        <authorList>
            <person name="Kono N."/>
            <person name="Arakawa K."/>
        </authorList>
    </citation>
    <scope>NUCLEOTIDE SEQUENCE [LARGE SCALE GENOMIC DNA]</scope>
</reference>
<proteinExistence type="inferred from homology"/>
<dbReference type="Proteomes" id="UP001054945">
    <property type="component" value="Unassembled WGS sequence"/>
</dbReference>
<evidence type="ECO:0000256" key="7">
    <source>
        <dbReference type="ARBA" id="ARBA00022989"/>
    </source>
</evidence>
<keyword evidence="5" id="KW-0812">Transmembrane</keyword>
<comment type="caution">
    <text evidence="11">The sequence shown here is derived from an EMBL/GenBank/DDBJ whole genome shotgun (WGS) entry which is preliminary data.</text>
</comment>
<gene>
    <name evidence="11" type="ORF">CEXT_229211</name>
</gene>
<dbReference type="EMBL" id="BPLR01016593">
    <property type="protein sequence ID" value="GIY84921.1"/>
    <property type="molecule type" value="Genomic_DNA"/>
</dbReference>
<evidence type="ECO:0000256" key="4">
    <source>
        <dbReference type="ARBA" id="ARBA00022502"/>
    </source>
</evidence>
<evidence type="ECO:0000256" key="9">
    <source>
        <dbReference type="ARBA" id="ARBA00023180"/>
    </source>
</evidence>
<keyword evidence="12" id="KW-1185">Reference proteome</keyword>
<accession>A0AAV4WPS9</accession>
<comment type="function">
    <text evidence="10">Stabilizing subunit of the glycosylphosphatidylinositol-mannosyltransferase I complex which catalyzes the transfer of the first mannose, via an alpha-1,4 bond from a dolichol-phosphate-mannose (Dol-P-Man) to the glucosaminyl acyl phosphatidylinositol (GlcN-(acyl)PI) intermediate to generate alpha-D-Man-(1-&gt;4)-alpha-D-GlcN-(1-&gt;6)-(1-radyl,2-acyl-sn-glycero-3-phospho)-2-acyl-inositol and participates in the sixth step of the glycosylphosphatidylinositol-anchor biosynthesis. Probably acts by stabilizing the mannosyltransferase PIGM.</text>
</comment>
<evidence type="ECO:0000256" key="1">
    <source>
        <dbReference type="ARBA" id="ARBA00004389"/>
    </source>
</evidence>
<name>A0AAV4WPS9_CAEEX</name>
<evidence type="ECO:0000313" key="11">
    <source>
        <dbReference type="EMBL" id="GIY84921.1"/>
    </source>
</evidence>
<protein>
    <recommendedName>
        <fullName evidence="10">Phosphatidylinositol-glycan biosynthesis class X protein</fullName>
    </recommendedName>
</protein>
<comment type="subcellular location">
    <subcellularLocation>
        <location evidence="1 10">Endoplasmic reticulum membrane</location>
        <topology evidence="1 10">Single-pass membrane protein</topology>
    </subcellularLocation>
</comment>
<comment type="pathway">
    <text evidence="2 10">Glycolipid biosynthesis; glycosylphosphatidylinositol-anchor biosynthesis.</text>
</comment>
<organism evidence="11 12">
    <name type="scientific">Caerostris extrusa</name>
    <name type="common">Bark spider</name>
    <name type="synonym">Caerostris bankana</name>
    <dbReference type="NCBI Taxonomy" id="172846"/>
    <lineage>
        <taxon>Eukaryota</taxon>
        <taxon>Metazoa</taxon>
        <taxon>Ecdysozoa</taxon>
        <taxon>Arthropoda</taxon>
        <taxon>Chelicerata</taxon>
        <taxon>Arachnida</taxon>
        <taxon>Araneae</taxon>
        <taxon>Araneomorphae</taxon>
        <taxon>Entelegynae</taxon>
        <taxon>Araneoidea</taxon>
        <taxon>Araneidae</taxon>
        <taxon>Caerostris</taxon>
    </lineage>
</organism>
<evidence type="ECO:0000256" key="6">
    <source>
        <dbReference type="ARBA" id="ARBA00022824"/>
    </source>
</evidence>
<keyword evidence="6 10" id="KW-0256">Endoplasmic reticulum</keyword>
<evidence type="ECO:0000256" key="8">
    <source>
        <dbReference type="ARBA" id="ARBA00023136"/>
    </source>
</evidence>
<dbReference type="Pfam" id="PF08320">
    <property type="entry name" value="PIG-X"/>
    <property type="match status" value="1"/>
</dbReference>
<keyword evidence="7" id="KW-1133">Transmembrane helix</keyword>
<evidence type="ECO:0000256" key="2">
    <source>
        <dbReference type="ARBA" id="ARBA00004687"/>
    </source>
</evidence>
<comment type="similarity">
    <text evidence="3 10">Belongs to the PIGX family.</text>
</comment>
<dbReference type="GO" id="GO:0005789">
    <property type="term" value="C:endoplasmic reticulum membrane"/>
    <property type="evidence" value="ECO:0007669"/>
    <property type="project" value="UniProtKB-SubCell"/>
</dbReference>
<sequence>MEFNPYNKLENLDRRWQTVLSSGFHRILQYNLSLQEVKGPTQILITQLMPKDIYLDPYQLLKRIEDNEIKIISEGKLM</sequence>
<evidence type="ECO:0000256" key="3">
    <source>
        <dbReference type="ARBA" id="ARBA00010345"/>
    </source>
</evidence>
<dbReference type="GO" id="GO:0006506">
    <property type="term" value="P:GPI anchor biosynthetic process"/>
    <property type="evidence" value="ECO:0007669"/>
    <property type="project" value="UniProtKB-KW"/>
</dbReference>